<dbReference type="EMBL" id="JAVMBO010000007">
    <property type="protein sequence ID" value="MDS1309462.1"/>
    <property type="molecule type" value="Genomic_DNA"/>
</dbReference>
<reference evidence="1" key="1">
    <citation type="submission" date="2023-09" db="EMBL/GenBank/DDBJ databases">
        <title>Marinobacter sediminicola sp. nov. and Marinobacter maritimum sp. nov., isolated from marine sediment.</title>
        <authorList>
            <person name="An J."/>
        </authorList>
    </citation>
    <scope>NUCLEOTIDE SEQUENCE</scope>
    <source>
        <strain evidence="1">F60267</strain>
    </source>
</reference>
<keyword evidence="2" id="KW-1185">Reference proteome</keyword>
<gene>
    <name evidence="1" type="ORF">RKA07_04970</name>
</gene>
<dbReference type="Proteomes" id="UP001267407">
    <property type="component" value="Unassembled WGS sequence"/>
</dbReference>
<protein>
    <submittedName>
        <fullName evidence="1">Uncharacterized protein</fullName>
    </submittedName>
</protein>
<evidence type="ECO:0000313" key="1">
    <source>
        <dbReference type="EMBL" id="MDS1309462.1"/>
    </source>
</evidence>
<accession>A0ABU2HEK4</accession>
<name>A0ABU2HEK4_9GAMM</name>
<evidence type="ECO:0000313" key="2">
    <source>
        <dbReference type="Proteomes" id="UP001267407"/>
    </source>
</evidence>
<organism evidence="1 2">
    <name type="scientific">Marinobacter xiaoshiensis</name>
    <dbReference type="NCBI Taxonomy" id="3073652"/>
    <lineage>
        <taxon>Bacteria</taxon>
        <taxon>Pseudomonadati</taxon>
        <taxon>Pseudomonadota</taxon>
        <taxon>Gammaproteobacteria</taxon>
        <taxon>Pseudomonadales</taxon>
        <taxon>Marinobacteraceae</taxon>
        <taxon>Marinobacter</taxon>
    </lineage>
</organism>
<comment type="caution">
    <text evidence="1">The sequence shown here is derived from an EMBL/GenBank/DDBJ whole genome shotgun (WGS) entry which is preliminary data.</text>
</comment>
<dbReference type="RefSeq" id="WP_310965741.1">
    <property type="nucleotide sequence ID" value="NZ_JAVMBO010000007.1"/>
</dbReference>
<sequence length="545" mass="61745">MIVASNNPGHFFPHDEVDFVWLGERQNEVDMIILTLGKNWGGASVDKIDALTQWVSTYPCGVPCYIIGCETTIPSFDFSRFKHEKRDLAVRALCAEVLKRSNSIGVRGDITCKYLTEVLGFPGERVKKIYSSSGKKNIALMRDFISGNDSRLSMFSNDLCRFQKKPAVLYERPLAYTSEITVSQPYITSSAGSCRLNADIKIDSEDITLWLETSEEYSSLLVTECSDAFLSILIPFAMRTGKDIVSESPITEEFFHNMTEILIPQLCAHDRRLYKATIKGVLGTSFVDCQGAVGTGMSCGVDSFYTAKLYSRGRYNSMELSHLYCGNYLYGNDTPVYKRAEAVSNEMGLPLVWTKTNINEVLRLPHLYTHFFKMMFGVLCLRKLFKIYYYSSAEDFSHFNIKNNSTTDTAVFELLLLYCFSMPGFNVVTGGGASERLEKTREIGDFEVAHAHLNVCLDPSKEINCGKCGKCMRTLLMLDMLGIADRFDRVFDVDDYYRNRIRSFKYLVEQKSSSMLSEVYSHFLRSDPELVRRAEEIVKAGKDIP</sequence>
<proteinExistence type="predicted"/>